<evidence type="ECO:0000313" key="2">
    <source>
        <dbReference type="EMBL" id="KAJ1170373.1"/>
    </source>
</evidence>
<name>A0AAV7T1P5_PLEWA</name>
<comment type="caution">
    <text evidence="2">The sequence shown here is derived from an EMBL/GenBank/DDBJ whole genome shotgun (WGS) entry which is preliminary data.</text>
</comment>
<keyword evidence="3" id="KW-1185">Reference proteome</keyword>
<sequence>MKDLTPRTNINHYSAHFECDGSPLQQADLPCLKEETSTTTSTRKCRERRPTPLYIRVQKGRGSRCVPFSGVQRSTIRLKKGVRRRSVRGAGDRENLKKTTKEKEVTLRQTAKLKYWPETQSLEPAAQEAPNASSGHA</sequence>
<proteinExistence type="predicted"/>
<feature type="region of interest" description="Disordered" evidence="1">
    <location>
        <begin position="80"/>
        <end position="137"/>
    </location>
</feature>
<feature type="compositionally biased region" description="Basic and acidic residues" evidence="1">
    <location>
        <begin position="90"/>
        <end position="106"/>
    </location>
</feature>
<organism evidence="2 3">
    <name type="scientific">Pleurodeles waltl</name>
    <name type="common">Iberian ribbed newt</name>
    <dbReference type="NCBI Taxonomy" id="8319"/>
    <lineage>
        <taxon>Eukaryota</taxon>
        <taxon>Metazoa</taxon>
        <taxon>Chordata</taxon>
        <taxon>Craniata</taxon>
        <taxon>Vertebrata</taxon>
        <taxon>Euteleostomi</taxon>
        <taxon>Amphibia</taxon>
        <taxon>Batrachia</taxon>
        <taxon>Caudata</taxon>
        <taxon>Salamandroidea</taxon>
        <taxon>Salamandridae</taxon>
        <taxon>Pleurodelinae</taxon>
        <taxon>Pleurodeles</taxon>
    </lineage>
</organism>
<dbReference type="EMBL" id="JANPWB010000007">
    <property type="protein sequence ID" value="KAJ1170373.1"/>
    <property type="molecule type" value="Genomic_DNA"/>
</dbReference>
<reference evidence="2" key="1">
    <citation type="journal article" date="2022" name="bioRxiv">
        <title>Sequencing and chromosome-scale assembly of the giantPleurodeles waltlgenome.</title>
        <authorList>
            <person name="Brown T."/>
            <person name="Elewa A."/>
            <person name="Iarovenko S."/>
            <person name="Subramanian E."/>
            <person name="Araus A.J."/>
            <person name="Petzold A."/>
            <person name="Susuki M."/>
            <person name="Suzuki K.-i.T."/>
            <person name="Hayashi T."/>
            <person name="Toyoda A."/>
            <person name="Oliveira C."/>
            <person name="Osipova E."/>
            <person name="Leigh N.D."/>
            <person name="Simon A."/>
            <person name="Yun M.H."/>
        </authorList>
    </citation>
    <scope>NUCLEOTIDE SEQUENCE</scope>
    <source>
        <strain evidence="2">20211129_DDA</strain>
        <tissue evidence="2">Liver</tissue>
    </source>
</reference>
<evidence type="ECO:0000256" key="1">
    <source>
        <dbReference type="SAM" id="MobiDB-lite"/>
    </source>
</evidence>
<dbReference type="AlphaFoldDB" id="A0AAV7T1P5"/>
<accession>A0AAV7T1P5</accession>
<gene>
    <name evidence="2" type="ORF">NDU88_002250</name>
</gene>
<protein>
    <submittedName>
        <fullName evidence="2">Uncharacterized protein</fullName>
    </submittedName>
</protein>
<dbReference type="Proteomes" id="UP001066276">
    <property type="component" value="Chromosome 4_1"/>
</dbReference>
<evidence type="ECO:0000313" key="3">
    <source>
        <dbReference type="Proteomes" id="UP001066276"/>
    </source>
</evidence>